<gene>
    <name evidence="1" type="ORF">METZ01_LOCUS278106</name>
</gene>
<reference evidence="1" key="1">
    <citation type="submission" date="2018-05" db="EMBL/GenBank/DDBJ databases">
        <authorList>
            <person name="Lanie J.A."/>
            <person name="Ng W.-L."/>
            <person name="Kazmierczak K.M."/>
            <person name="Andrzejewski T.M."/>
            <person name="Davidsen T.M."/>
            <person name="Wayne K.J."/>
            <person name="Tettelin H."/>
            <person name="Glass J.I."/>
            <person name="Rusch D."/>
            <person name="Podicherti R."/>
            <person name="Tsui H.-C.T."/>
            <person name="Winkler M.E."/>
        </authorList>
    </citation>
    <scope>NUCLEOTIDE SEQUENCE</scope>
</reference>
<proteinExistence type="predicted"/>
<protein>
    <submittedName>
        <fullName evidence="1">Uncharacterized protein</fullName>
    </submittedName>
</protein>
<name>A0A382KPT5_9ZZZZ</name>
<dbReference type="AlphaFoldDB" id="A0A382KPT5"/>
<sequence>MGKNRTAATKQDIDDMLEKIQLGLEQVEQLISADDYNPDSKNYELRYYTRITSEAFRMLQGMVSTSEFEW</sequence>
<accession>A0A382KPT5</accession>
<evidence type="ECO:0000313" key="1">
    <source>
        <dbReference type="EMBL" id="SVC25252.1"/>
    </source>
</evidence>
<dbReference type="EMBL" id="UINC01081420">
    <property type="protein sequence ID" value="SVC25252.1"/>
    <property type="molecule type" value="Genomic_DNA"/>
</dbReference>
<organism evidence="1">
    <name type="scientific">marine metagenome</name>
    <dbReference type="NCBI Taxonomy" id="408172"/>
    <lineage>
        <taxon>unclassified sequences</taxon>
        <taxon>metagenomes</taxon>
        <taxon>ecological metagenomes</taxon>
    </lineage>
</organism>